<comment type="caution">
    <text evidence="2">The sequence shown here is derived from an EMBL/GenBank/DDBJ whole genome shotgun (WGS) entry which is preliminary data.</text>
</comment>
<feature type="compositionally biased region" description="Pro residues" evidence="1">
    <location>
        <begin position="208"/>
        <end position="217"/>
    </location>
</feature>
<dbReference type="RefSeq" id="XP_060325972.1">
    <property type="nucleotide sequence ID" value="XM_060478087.1"/>
</dbReference>
<evidence type="ECO:0000256" key="1">
    <source>
        <dbReference type="SAM" id="MobiDB-lite"/>
    </source>
</evidence>
<name>A0AA39JQA0_ARMTA</name>
<keyword evidence="3" id="KW-1185">Reference proteome</keyword>
<organism evidence="2 3">
    <name type="scientific">Armillaria tabescens</name>
    <name type="common">Ringless honey mushroom</name>
    <name type="synonym">Agaricus tabescens</name>
    <dbReference type="NCBI Taxonomy" id="1929756"/>
    <lineage>
        <taxon>Eukaryota</taxon>
        <taxon>Fungi</taxon>
        <taxon>Dikarya</taxon>
        <taxon>Basidiomycota</taxon>
        <taxon>Agaricomycotina</taxon>
        <taxon>Agaricomycetes</taxon>
        <taxon>Agaricomycetidae</taxon>
        <taxon>Agaricales</taxon>
        <taxon>Marasmiineae</taxon>
        <taxon>Physalacriaceae</taxon>
        <taxon>Desarmillaria</taxon>
    </lineage>
</organism>
<dbReference type="EMBL" id="JAUEPS010000045">
    <property type="protein sequence ID" value="KAK0446947.1"/>
    <property type="molecule type" value="Genomic_DNA"/>
</dbReference>
<proteinExistence type="predicted"/>
<dbReference type="Proteomes" id="UP001175211">
    <property type="component" value="Unassembled WGS sequence"/>
</dbReference>
<accession>A0AA39JQA0</accession>
<protein>
    <submittedName>
        <fullName evidence="2">Uncharacterized protein</fullName>
    </submittedName>
</protein>
<feature type="compositionally biased region" description="Basic and acidic residues" evidence="1">
    <location>
        <begin position="171"/>
        <end position="183"/>
    </location>
</feature>
<feature type="region of interest" description="Disordered" evidence="1">
    <location>
        <begin position="171"/>
        <end position="217"/>
    </location>
</feature>
<dbReference type="GeneID" id="85361635"/>
<reference evidence="2" key="1">
    <citation type="submission" date="2023-06" db="EMBL/GenBank/DDBJ databases">
        <authorList>
            <consortium name="Lawrence Berkeley National Laboratory"/>
            <person name="Ahrendt S."/>
            <person name="Sahu N."/>
            <person name="Indic B."/>
            <person name="Wong-Bajracharya J."/>
            <person name="Merenyi Z."/>
            <person name="Ke H.-M."/>
            <person name="Monk M."/>
            <person name="Kocsube S."/>
            <person name="Drula E."/>
            <person name="Lipzen A."/>
            <person name="Balint B."/>
            <person name="Henrissat B."/>
            <person name="Andreopoulos B."/>
            <person name="Martin F.M."/>
            <person name="Harder C.B."/>
            <person name="Rigling D."/>
            <person name="Ford K.L."/>
            <person name="Foster G.D."/>
            <person name="Pangilinan J."/>
            <person name="Papanicolaou A."/>
            <person name="Barry K."/>
            <person name="LaButti K."/>
            <person name="Viragh M."/>
            <person name="Koriabine M."/>
            <person name="Yan M."/>
            <person name="Riley R."/>
            <person name="Champramary S."/>
            <person name="Plett K.L."/>
            <person name="Tsai I.J."/>
            <person name="Slot J."/>
            <person name="Sipos G."/>
            <person name="Plett J."/>
            <person name="Nagy L.G."/>
            <person name="Grigoriev I.V."/>
        </authorList>
    </citation>
    <scope>NUCLEOTIDE SEQUENCE</scope>
    <source>
        <strain evidence="2">CCBAS 213</strain>
    </source>
</reference>
<gene>
    <name evidence="2" type="ORF">EV420DRAFT_1647841</name>
</gene>
<feature type="compositionally biased region" description="Polar residues" evidence="1">
    <location>
        <begin position="184"/>
        <end position="199"/>
    </location>
</feature>
<sequence>MDWPRELEEWEVTVSDIRDWTYMLKNVLGFRKVLTLEERALETLLNEKDVLLLAEFLRNHSTVTDRVTVWRRNIAVVSPNHSPPKHPFDSHQCLLLILDARPYIAGEVLGEMPTLDARKYIRSFLLGLLGKPRCDNRKTLEEREVLWHTIHRNLHTEPDDWGDFMCNRKAKETQHRRVSRDEPTNTIYNNTASASPSGLTTTTSSQPYQPPPSRHWH</sequence>
<dbReference type="AlphaFoldDB" id="A0AA39JQA0"/>
<evidence type="ECO:0000313" key="2">
    <source>
        <dbReference type="EMBL" id="KAK0446947.1"/>
    </source>
</evidence>
<evidence type="ECO:0000313" key="3">
    <source>
        <dbReference type="Proteomes" id="UP001175211"/>
    </source>
</evidence>